<dbReference type="GO" id="GO:0005524">
    <property type="term" value="F:ATP binding"/>
    <property type="evidence" value="ECO:0007669"/>
    <property type="project" value="InterPro"/>
</dbReference>
<dbReference type="SUPFAM" id="SSF56112">
    <property type="entry name" value="Protein kinase-like (PK-like)"/>
    <property type="match status" value="1"/>
</dbReference>
<dbReference type="GO" id="GO:0004672">
    <property type="term" value="F:protein kinase activity"/>
    <property type="evidence" value="ECO:0000318"/>
    <property type="project" value="GO_Central"/>
</dbReference>
<feature type="domain" description="Protein kinase" evidence="2">
    <location>
        <begin position="197"/>
        <end position="527"/>
    </location>
</feature>
<dbReference type="Gene3D" id="1.10.510.10">
    <property type="entry name" value="Transferase(Phosphotransferase) domain 1"/>
    <property type="match status" value="1"/>
</dbReference>
<dbReference type="Pfam" id="PF03109">
    <property type="entry name" value="ABC1"/>
    <property type="match status" value="1"/>
</dbReference>
<reference evidence="4" key="1">
    <citation type="journal article" date="2016" name="Nat. Biotechnol.">
        <title>Sequencing wild and cultivated cassava and related species reveals extensive interspecific hybridization and genetic diversity.</title>
        <authorList>
            <person name="Bredeson J.V."/>
            <person name="Lyons J.B."/>
            <person name="Prochnik S.E."/>
            <person name="Wu G.A."/>
            <person name="Ha C.M."/>
            <person name="Edsinger-Gonzales E."/>
            <person name="Grimwood J."/>
            <person name="Schmutz J."/>
            <person name="Rabbi I.Y."/>
            <person name="Egesi C."/>
            <person name="Nauluvula P."/>
            <person name="Lebot V."/>
            <person name="Ndunguru J."/>
            <person name="Mkamilo G."/>
            <person name="Bart R.S."/>
            <person name="Setter T.L."/>
            <person name="Gleadow R.M."/>
            <person name="Kulakow P."/>
            <person name="Ferguson M.E."/>
            <person name="Rounsley S."/>
            <person name="Rokhsar D.S."/>
        </authorList>
    </citation>
    <scope>NUCLEOTIDE SEQUENCE [LARGE SCALE GENOMIC DNA]</scope>
    <source>
        <strain evidence="4">cv. AM560-2</strain>
    </source>
</reference>
<gene>
    <name evidence="3" type="ORF">MANES_02G222700v8</name>
</gene>
<protein>
    <recommendedName>
        <fullName evidence="2">Protein kinase domain-containing protein</fullName>
    </recommendedName>
</protein>
<dbReference type="PANTHER" id="PTHR10566:SF120">
    <property type="entry name" value="PROTEIN ACTIVITY OF BC1 COMPLEX KINASE 3, CHLOROPLASTIC"/>
    <property type="match status" value="1"/>
</dbReference>
<dbReference type="CDD" id="cd05121">
    <property type="entry name" value="ABC1_ADCK3-like"/>
    <property type="match status" value="1"/>
</dbReference>
<comment type="similarity">
    <text evidence="1">Belongs to the protein kinase superfamily. ADCK protein kinase family.</text>
</comment>
<evidence type="ECO:0000259" key="2">
    <source>
        <dbReference type="PROSITE" id="PS50011"/>
    </source>
</evidence>
<evidence type="ECO:0000313" key="3">
    <source>
        <dbReference type="EMBL" id="OAY58989.1"/>
    </source>
</evidence>
<dbReference type="InterPro" id="IPR050154">
    <property type="entry name" value="UbiB_kinase"/>
</dbReference>
<comment type="caution">
    <text evidence="3">The sequence shown here is derived from an EMBL/GenBank/DDBJ whole genome shotgun (WGS) entry which is preliminary data.</text>
</comment>
<evidence type="ECO:0000313" key="4">
    <source>
        <dbReference type="Proteomes" id="UP000091857"/>
    </source>
</evidence>
<dbReference type="Proteomes" id="UP000091857">
    <property type="component" value="Chromosome 2"/>
</dbReference>
<keyword evidence="4" id="KW-1185">Reference proteome</keyword>
<dbReference type="PANTHER" id="PTHR10566">
    <property type="entry name" value="CHAPERONE-ACTIVITY OF BC1 COMPLEX CABC1 -RELATED"/>
    <property type="match status" value="1"/>
</dbReference>
<dbReference type="OMA" id="GVMYKFP"/>
<dbReference type="STRING" id="3983.A0A2C9WG63"/>
<dbReference type="AlphaFoldDB" id="A0A2C9WG63"/>
<dbReference type="InterPro" id="IPR011009">
    <property type="entry name" value="Kinase-like_dom_sf"/>
</dbReference>
<dbReference type="OrthoDB" id="427480at2759"/>
<dbReference type="InterPro" id="IPR004147">
    <property type="entry name" value="ABC1_dom"/>
</dbReference>
<proteinExistence type="inferred from homology"/>
<dbReference type="EMBL" id="CM004388">
    <property type="protein sequence ID" value="OAY58989.1"/>
    <property type="molecule type" value="Genomic_DNA"/>
</dbReference>
<name>A0A2C9WG63_MANES</name>
<sequence length="691" mass="77119">MVTMSLVSAGGHRFSTRPCLRSTVRRRGGRVRAALVEARPAATPPIRVITLAKTGDRADDLQAEARAMARAANSSFYTPELLALKYGSQPIKVLRRTLKILISLGSFGLKLLLDQRTGVFDQNRRKRAVELRRIFTELGPTFVKVGQGLSTRPDICPSEYLEELSALQDSLPTFPDAVAFSCIEKELGLPLDAIFSSISPSPIAAASLGQVYKAQLKHSGQVVAVKVQRPGIEEIIGLDFYLVRGLGVLANKYVDIITTDVVALIDEFACRVYQELNYVQEGQNARRFRMLYADRDDILVPDIYWNYTSAKVLTMEWVDGVKLSEQDAIERQGLKVLDLVNAGIQCSLRQLLEYGYFHADPHPGNLLATPEGKLAFIDFGMMSETPEEARSAIIGHVVHMVNRDYEAMARDYYALNFLSPDVDVSPIIPALQNFFDDALNYTVSELNFKTLVDGLGAVFYQYPFNVPAYYALILRSLTVLEGLALYADPNFKVLAASYPYFAKRLLTDPNPYLRDALVELLFKDGKFRWSRLENLLVEGSKDRDFSAEDALQPILKLLLAPDGEELRHLVVKESVRVTEAVVLGGILDTYNSVPNYMRIIFNGNVTGLTMVNDTEIRSMIELRNQVFRIWSLLRSSEDFDPTLLQPILQVLQQPEGRSLGGRVIGGITQRLAARLLKQVLRTPVTVPSSTS</sequence>
<dbReference type="PROSITE" id="PS50011">
    <property type="entry name" value="PROTEIN_KINASE_DOM"/>
    <property type="match status" value="1"/>
</dbReference>
<dbReference type="Gramene" id="Manes.02G222700.1.v8.1">
    <property type="protein sequence ID" value="Manes.02G222700.1.v8.1.CDS"/>
    <property type="gene ID" value="Manes.02G222700.v8.1"/>
</dbReference>
<organism evidence="3 4">
    <name type="scientific">Manihot esculenta</name>
    <name type="common">Cassava</name>
    <name type="synonym">Jatropha manihot</name>
    <dbReference type="NCBI Taxonomy" id="3983"/>
    <lineage>
        <taxon>Eukaryota</taxon>
        <taxon>Viridiplantae</taxon>
        <taxon>Streptophyta</taxon>
        <taxon>Embryophyta</taxon>
        <taxon>Tracheophyta</taxon>
        <taxon>Spermatophyta</taxon>
        <taxon>Magnoliopsida</taxon>
        <taxon>eudicotyledons</taxon>
        <taxon>Gunneridae</taxon>
        <taxon>Pentapetalae</taxon>
        <taxon>rosids</taxon>
        <taxon>fabids</taxon>
        <taxon>Malpighiales</taxon>
        <taxon>Euphorbiaceae</taxon>
        <taxon>Crotonoideae</taxon>
        <taxon>Manihoteae</taxon>
        <taxon>Manihot</taxon>
    </lineage>
</organism>
<accession>A0A2C9WG63</accession>
<dbReference type="InterPro" id="IPR000719">
    <property type="entry name" value="Prot_kinase_dom"/>
</dbReference>
<evidence type="ECO:0000256" key="1">
    <source>
        <dbReference type="ARBA" id="ARBA00009670"/>
    </source>
</evidence>